<organism evidence="1 2">
    <name type="scientific">Folsomia candida</name>
    <name type="common">Springtail</name>
    <dbReference type="NCBI Taxonomy" id="158441"/>
    <lineage>
        <taxon>Eukaryota</taxon>
        <taxon>Metazoa</taxon>
        <taxon>Ecdysozoa</taxon>
        <taxon>Arthropoda</taxon>
        <taxon>Hexapoda</taxon>
        <taxon>Collembola</taxon>
        <taxon>Entomobryomorpha</taxon>
        <taxon>Isotomoidea</taxon>
        <taxon>Isotomidae</taxon>
        <taxon>Proisotominae</taxon>
        <taxon>Folsomia</taxon>
    </lineage>
</organism>
<sequence>MKPEDMDRIEVDKTYSTSTGKQVSKWMTTLREIVTQKKLPVDFSTTSSLTNADYEMLLGVSTTNFEVLLKHCDGPLRNSPNGSIRSVLVMFLMKLRLNVSQRVLAFLLRAGTPTLVDRNFRIVTCENSSDILGVPPESLILVLDGTYLFTEKASDFRLQRRIEATGLFYGDCGNNDANVLKKMLTERNSIMVILEDGDVLILDRGFRDAIEEAESQGLSAYMPELLKKRPSSVHYI</sequence>
<dbReference type="Proteomes" id="UP000198287">
    <property type="component" value="Unassembled WGS sequence"/>
</dbReference>
<dbReference type="EMBL" id="LNIX01000030">
    <property type="protein sequence ID" value="OXA41192.1"/>
    <property type="molecule type" value="Genomic_DNA"/>
</dbReference>
<accession>A0A226D6L4</accession>
<evidence type="ECO:0000313" key="1">
    <source>
        <dbReference type="EMBL" id="OXA41192.1"/>
    </source>
</evidence>
<reference evidence="1 2" key="1">
    <citation type="submission" date="2015-12" db="EMBL/GenBank/DDBJ databases">
        <title>The genome of Folsomia candida.</title>
        <authorList>
            <person name="Faddeeva A."/>
            <person name="Derks M.F."/>
            <person name="Anvar Y."/>
            <person name="Smit S."/>
            <person name="Van Straalen N."/>
            <person name="Roelofs D."/>
        </authorList>
    </citation>
    <scope>NUCLEOTIDE SEQUENCE [LARGE SCALE GENOMIC DNA]</scope>
    <source>
        <strain evidence="1 2">VU population</strain>
        <tissue evidence="1">Whole body</tissue>
    </source>
</reference>
<gene>
    <name evidence="1" type="ORF">Fcan01_24163</name>
</gene>
<comment type="caution">
    <text evidence="1">The sequence shown here is derived from an EMBL/GenBank/DDBJ whole genome shotgun (WGS) entry which is preliminary data.</text>
</comment>
<name>A0A226D6L4_FOLCA</name>
<protein>
    <submittedName>
        <fullName evidence="1">Uncharacterized protein</fullName>
    </submittedName>
</protein>
<dbReference type="AlphaFoldDB" id="A0A226D6L4"/>
<keyword evidence="2" id="KW-1185">Reference proteome</keyword>
<evidence type="ECO:0000313" key="2">
    <source>
        <dbReference type="Proteomes" id="UP000198287"/>
    </source>
</evidence>
<proteinExistence type="predicted"/>